<organism evidence="1 2">
    <name type="scientific">Rodentibacter haemolyticus</name>
    <dbReference type="NCBI Taxonomy" id="2778911"/>
    <lineage>
        <taxon>Bacteria</taxon>
        <taxon>Pseudomonadati</taxon>
        <taxon>Pseudomonadota</taxon>
        <taxon>Gammaproteobacteria</taxon>
        <taxon>Pasteurellales</taxon>
        <taxon>Pasteurellaceae</taxon>
        <taxon>Rodentibacter</taxon>
    </lineage>
</organism>
<dbReference type="RefSeq" id="WP_194812235.1">
    <property type="nucleotide sequence ID" value="NZ_CP063056.1"/>
</dbReference>
<dbReference type="Proteomes" id="UP000663069">
    <property type="component" value="Chromosome"/>
</dbReference>
<name>A0ABX6UX25_9PAST</name>
<dbReference type="EMBL" id="CP063056">
    <property type="protein sequence ID" value="QPB42657.1"/>
    <property type="molecule type" value="Genomic_DNA"/>
</dbReference>
<protein>
    <submittedName>
        <fullName evidence="1">Uncharacterized protein</fullName>
    </submittedName>
</protein>
<reference evidence="1 2" key="1">
    <citation type="submission" date="2020-10" db="EMBL/GenBank/DDBJ databases">
        <title>Genome Sequencing of Rodentibacter spp. strain DSM111151.</title>
        <authorList>
            <person name="Benga L."/>
            <person name="Lautwein T."/>
        </authorList>
    </citation>
    <scope>NUCLEOTIDE SEQUENCE [LARGE SCALE GENOMIC DNA]</scope>
    <source>
        <strain evidence="1 2">DSM 111151</strain>
    </source>
</reference>
<accession>A0ABX6UX25</accession>
<gene>
    <name evidence="1" type="ORF">IHV77_00580</name>
</gene>
<sequence length="54" mass="6312">MGKITKPNSQTKATTKQIYFVLDEIIFDEYNYICSQIDIVQHLFYTSSLANTEF</sequence>
<keyword evidence="2" id="KW-1185">Reference proteome</keyword>
<evidence type="ECO:0000313" key="2">
    <source>
        <dbReference type="Proteomes" id="UP000663069"/>
    </source>
</evidence>
<proteinExistence type="predicted"/>
<evidence type="ECO:0000313" key="1">
    <source>
        <dbReference type="EMBL" id="QPB42657.1"/>
    </source>
</evidence>